<evidence type="ECO:0000313" key="3">
    <source>
        <dbReference type="Proteomes" id="UP001601992"/>
    </source>
</evidence>
<evidence type="ECO:0000256" key="1">
    <source>
        <dbReference type="SAM" id="Phobius"/>
    </source>
</evidence>
<dbReference type="RefSeq" id="WP_387404019.1">
    <property type="nucleotide sequence ID" value="NZ_JBIAQY010000004.1"/>
</dbReference>
<evidence type="ECO:0000313" key="2">
    <source>
        <dbReference type="EMBL" id="MFF3569242.1"/>
    </source>
</evidence>
<dbReference type="Proteomes" id="UP001601992">
    <property type="component" value="Unassembled WGS sequence"/>
</dbReference>
<gene>
    <name evidence="2" type="ORF">ACFYXQ_15840</name>
</gene>
<keyword evidence="1" id="KW-1133">Transmembrane helix</keyword>
<reference evidence="2 3" key="1">
    <citation type="submission" date="2024-10" db="EMBL/GenBank/DDBJ databases">
        <title>The Natural Products Discovery Center: Release of the First 8490 Sequenced Strains for Exploring Actinobacteria Biosynthetic Diversity.</title>
        <authorList>
            <person name="Kalkreuter E."/>
            <person name="Kautsar S.A."/>
            <person name="Yang D."/>
            <person name="Bader C.D."/>
            <person name="Teijaro C.N."/>
            <person name="Fluegel L."/>
            <person name="Davis C.M."/>
            <person name="Simpson J.R."/>
            <person name="Lauterbach L."/>
            <person name="Steele A.D."/>
            <person name="Gui C."/>
            <person name="Meng S."/>
            <person name="Li G."/>
            <person name="Viehrig K."/>
            <person name="Ye F."/>
            <person name="Su P."/>
            <person name="Kiefer A.F."/>
            <person name="Nichols A."/>
            <person name="Cepeda A.J."/>
            <person name="Yan W."/>
            <person name="Fan B."/>
            <person name="Jiang Y."/>
            <person name="Adhikari A."/>
            <person name="Zheng C.-J."/>
            <person name="Schuster L."/>
            <person name="Cowan T.M."/>
            <person name="Smanski M.J."/>
            <person name="Chevrette M.G."/>
            <person name="De Carvalho L.P.S."/>
            <person name="Shen B."/>
        </authorList>
    </citation>
    <scope>NUCLEOTIDE SEQUENCE [LARGE SCALE GENOMIC DNA]</scope>
    <source>
        <strain evidence="2 3">NPDC002593</strain>
    </source>
</reference>
<dbReference type="EMBL" id="JBIAQY010000004">
    <property type="protein sequence ID" value="MFF3569242.1"/>
    <property type="molecule type" value="Genomic_DNA"/>
</dbReference>
<feature type="transmembrane region" description="Helical" evidence="1">
    <location>
        <begin position="85"/>
        <end position="109"/>
    </location>
</feature>
<comment type="caution">
    <text evidence="2">The sequence shown here is derived from an EMBL/GenBank/DDBJ whole genome shotgun (WGS) entry which is preliminary data.</text>
</comment>
<sequence length="162" mass="17503">MTRRRVPSPVRHEALIPAWLTLAILAVTTVTAGVLGGGAVSSLLCGHRPALVNPAAVVSIVERMVRHPADPAAAWPHDPRPGSAWLTWPCILLAATLWSAGLIILGGILDDHLGSRGHDAGLATNTDLRRTGLDARSAVRKAVHEYPSLADQHPARRRRWWR</sequence>
<accession>A0ABW6RYZ3</accession>
<keyword evidence="1" id="KW-0812">Transmembrane</keyword>
<organism evidence="2 3">
    <name type="scientific">Nocardia jiangxiensis</name>
    <dbReference type="NCBI Taxonomy" id="282685"/>
    <lineage>
        <taxon>Bacteria</taxon>
        <taxon>Bacillati</taxon>
        <taxon>Actinomycetota</taxon>
        <taxon>Actinomycetes</taxon>
        <taxon>Mycobacteriales</taxon>
        <taxon>Nocardiaceae</taxon>
        <taxon>Nocardia</taxon>
    </lineage>
</organism>
<protein>
    <submittedName>
        <fullName evidence="2">Uncharacterized protein</fullName>
    </submittedName>
</protein>
<proteinExistence type="predicted"/>
<name>A0ABW6RYZ3_9NOCA</name>
<keyword evidence="1" id="KW-0472">Membrane</keyword>
<keyword evidence="3" id="KW-1185">Reference proteome</keyword>